<dbReference type="InterPro" id="IPR011008">
    <property type="entry name" value="Dimeric_a/b-barrel"/>
</dbReference>
<dbReference type="GO" id="GO:0004497">
    <property type="term" value="F:monooxygenase activity"/>
    <property type="evidence" value="ECO:0007669"/>
    <property type="project" value="UniProtKB-KW"/>
</dbReference>
<organism evidence="2 3">
    <name type="scientific">Marinobacter fuscus</name>
    <dbReference type="NCBI Taxonomy" id="2109942"/>
    <lineage>
        <taxon>Bacteria</taxon>
        <taxon>Pseudomonadati</taxon>
        <taxon>Pseudomonadota</taxon>
        <taxon>Gammaproteobacteria</taxon>
        <taxon>Pseudomonadales</taxon>
        <taxon>Marinobacteraceae</taxon>
        <taxon>Marinobacter</taxon>
    </lineage>
</organism>
<dbReference type="SUPFAM" id="SSF54909">
    <property type="entry name" value="Dimeric alpha+beta barrel"/>
    <property type="match status" value="1"/>
</dbReference>
<sequence>MIRVLIERHIAETLETAYEERARKVLQRAVNTPGFISGETLVDSHDPNHRITLANWRSEADWDRWYHSPDRKELMAELAPMMDRDEMITVLEQSAMP</sequence>
<dbReference type="PROSITE" id="PS51725">
    <property type="entry name" value="ABM"/>
    <property type="match status" value="1"/>
</dbReference>
<name>A0A2T1K486_9GAMM</name>
<evidence type="ECO:0000259" key="1">
    <source>
        <dbReference type="PROSITE" id="PS51725"/>
    </source>
</evidence>
<dbReference type="OrthoDB" id="4463721at2"/>
<accession>A0A2T1K486</accession>
<keyword evidence="2" id="KW-0560">Oxidoreductase</keyword>
<reference evidence="2 3" key="1">
    <citation type="submission" date="2018-03" db="EMBL/GenBank/DDBJ databases">
        <title>Marinobacter brunus sp. nov., a marine bacterium of Gamma-proteobacteria isolated from the surface seawater of the South China Sea.</title>
        <authorList>
            <person name="Cheng H."/>
            <person name="Wu Y.-H."/>
            <person name="Xamxidin M."/>
            <person name="Xu X.-W."/>
        </authorList>
    </citation>
    <scope>NUCLEOTIDE SEQUENCE [LARGE SCALE GENOMIC DNA]</scope>
    <source>
        <strain evidence="2 3">NH169-3</strain>
    </source>
</reference>
<dbReference type="RefSeq" id="WP_106765460.1">
    <property type="nucleotide sequence ID" value="NZ_PXNP01000109.1"/>
</dbReference>
<dbReference type="InterPro" id="IPR007138">
    <property type="entry name" value="ABM_dom"/>
</dbReference>
<feature type="domain" description="ABM" evidence="1">
    <location>
        <begin position="2"/>
        <end position="91"/>
    </location>
</feature>
<dbReference type="Gene3D" id="3.30.70.100">
    <property type="match status" value="1"/>
</dbReference>
<keyword evidence="2" id="KW-0503">Monooxygenase</keyword>
<dbReference type="Proteomes" id="UP000239866">
    <property type="component" value="Unassembled WGS sequence"/>
</dbReference>
<dbReference type="AlphaFoldDB" id="A0A2T1K486"/>
<keyword evidence="3" id="KW-1185">Reference proteome</keyword>
<dbReference type="EMBL" id="PXNP01000109">
    <property type="protein sequence ID" value="PSF04969.1"/>
    <property type="molecule type" value="Genomic_DNA"/>
</dbReference>
<comment type="caution">
    <text evidence="2">The sequence shown here is derived from an EMBL/GenBank/DDBJ whole genome shotgun (WGS) entry which is preliminary data.</text>
</comment>
<dbReference type="Pfam" id="PF03992">
    <property type="entry name" value="ABM"/>
    <property type="match status" value="1"/>
</dbReference>
<evidence type="ECO:0000313" key="3">
    <source>
        <dbReference type="Proteomes" id="UP000239866"/>
    </source>
</evidence>
<evidence type="ECO:0000313" key="2">
    <source>
        <dbReference type="EMBL" id="PSF04969.1"/>
    </source>
</evidence>
<gene>
    <name evidence="2" type="ORF">C7H09_18315</name>
</gene>
<proteinExistence type="predicted"/>
<protein>
    <submittedName>
        <fullName evidence="2">Antibiotic biosynthesis monooxygenase</fullName>
    </submittedName>
</protein>